<feature type="region of interest" description="Disordered" evidence="1">
    <location>
        <begin position="130"/>
        <end position="152"/>
    </location>
</feature>
<accession>A0ABS8PA30</accession>
<evidence type="ECO:0000313" key="3">
    <source>
        <dbReference type="EMBL" id="MCD2195122.1"/>
    </source>
</evidence>
<proteinExistence type="predicted"/>
<protein>
    <submittedName>
        <fullName evidence="3">DUF5666 domain-containing protein</fullName>
    </submittedName>
</protein>
<feature type="compositionally biased region" description="Pro residues" evidence="1">
    <location>
        <begin position="138"/>
        <end position="152"/>
    </location>
</feature>
<evidence type="ECO:0000313" key="4">
    <source>
        <dbReference type="Proteomes" id="UP001199469"/>
    </source>
</evidence>
<evidence type="ECO:0000256" key="2">
    <source>
        <dbReference type="SAM" id="SignalP"/>
    </source>
</evidence>
<organism evidence="3 4">
    <name type="scientific">Actinomycetospora endophytica</name>
    <dbReference type="NCBI Taxonomy" id="2291215"/>
    <lineage>
        <taxon>Bacteria</taxon>
        <taxon>Bacillati</taxon>
        <taxon>Actinomycetota</taxon>
        <taxon>Actinomycetes</taxon>
        <taxon>Pseudonocardiales</taxon>
        <taxon>Pseudonocardiaceae</taxon>
        <taxon>Actinomycetospora</taxon>
    </lineage>
</organism>
<gene>
    <name evidence="3" type="ORF">LQ327_17280</name>
</gene>
<dbReference type="EMBL" id="JAJNDB010000003">
    <property type="protein sequence ID" value="MCD2195122.1"/>
    <property type="molecule type" value="Genomic_DNA"/>
</dbReference>
<sequence>MRIWMKAAATTATALALGGIGAGIANAEPSGAPAAGAHPHHPGEHVEFSKNTKKHGTVTVDLQRGVVTAVNGSAVTVKSKDGYSQTYTLTPTTHVRKDKQKSQDSAVVVGDRIGIAAWADGGPLDARWVRDHGAAPAQPAPSAPITPAPSGS</sequence>
<feature type="signal peptide" evidence="2">
    <location>
        <begin position="1"/>
        <end position="27"/>
    </location>
</feature>
<feature type="chain" id="PRO_5046819389" evidence="2">
    <location>
        <begin position="28"/>
        <end position="152"/>
    </location>
</feature>
<feature type="compositionally biased region" description="Basic and acidic residues" evidence="1">
    <location>
        <begin position="41"/>
        <end position="50"/>
    </location>
</feature>
<dbReference type="RefSeq" id="WP_230735854.1">
    <property type="nucleotide sequence ID" value="NZ_JAJNDB010000003.1"/>
</dbReference>
<keyword evidence="2" id="KW-0732">Signal</keyword>
<keyword evidence="4" id="KW-1185">Reference proteome</keyword>
<feature type="region of interest" description="Disordered" evidence="1">
    <location>
        <begin position="30"/>
        <end position="56"/>
    </location>
</feature>
<evidence type="ECO:0000256" key="1">
    <source>
        <dbReference type="SAM" id="MobiDB-lite"/>
    </source>
</evidence>
<name>A0ABS8PA30_9PSEU</name>
<dbReference type="Proteomes" id="UP001199469">
    <property type="component" value="Unassembled WGS sequence"/>
</dbReference>
<reference evidence="3 4" key="1">
    <citation type="submission" date="2021-11" db="EMBL/GenBank/DDBJ databases">
        <title>Draft genome sequence of Actinomycetospora sp. SF1 isolated from the rhizosphere soil.</title>
        <authorList>
            <person name="Duangmal K."/>
            <person name="Chantavorakit T."/>
        </authorList>
    </citation>
    <scope>NUCLEOTIDE SEQUENCE [LARGE SCALE GENOMIC DNA]</scope>
    <source>
        <strain evidence="3 4">TBRC 5722</strain>
    </source>
</reference>
<comment type="caution">
    <text evidence="3">The sequence shown here is derived from an EMBL/GenBank/DDBJ whole genome shotgun (WGS) entry which is preliminary data.</text>
</comment>